<sequence length="192" mass="20993">MRRAGELSGGREEQIQAETENEGMTGADLLSLYLEELKQIPALEAEEEEALLEKLRAGDARARKRLTEGYLGTALAEIQPFVGSMEAGELIGVANLALTAALCDEKILESTVLRDTIKQKVHTALEEAVRENRQSDTGEQTLADRMNALTELSSELAAELGREASPEELASRLDIPLDEVQRLLAMSMQALE</sequence>
<dbReference type="SUPFAM" id="SSF88946">
    <property type="entry name" value="Sigma2 domain of RNA polymerase sigma factors"/>
    <property type="match status" value="1"/>
</dbReference>
<dbReference type="InterPro" id="IPR013325">
    <property type="entry name" value="RNA_pol_sigma_r2"/>
</dbReference>
<evidence type="ECO:0000313" key="3">
    <source>
        <dbReference type="EMBL" id="EHO17696.1"/>
    </source>
</evidence>
<dbReference type="EMBL" id="AGEL01000004">
    <property type="protein sequence ID" value="EHO17696.1"/>
    <property type="molecule type" value="Genomic_DNA"/>
</dbReference>
<dbReference type="GeneID" id="86940325"/>
<dbReference type="InterPro" id="IPR007624">
    <property type="entry name" value="RNA_pol_sigma70_r3"/>
</dbReference>
<keyword evidence="4" id="KW-1185">Reference proteome</keyword>
<dbReference type="RefSeq" id="WP_009532383.1">
    <property type="nucleotide sequence ID" value="NZ_JH590861.1"/>
</dbReference>
<feature type="region of interest" description="Disordered" evidence="1">
    <location>
        <begin position="1"/>
        <end position="23"/>
    </location>
</feature>
<dbReference type="Proteomes" id="UP000018466">
    <property type="component" value="Unassembled WGS sequence"/>
</dbReference>
<evidence type="ECO:0000313" key="4">
    <source>
        <dbReference type="Proteomes" id="UP000018466"/>
    </source>
</evidence>
<evidence type="ECO:0000259" key="2">
    <source>
        <dbReference type="Pfam" id="PF04539"/>
    </source>
</evidence>
<evidence type="ECO:0000256" key="1">
    <source>
        <dbReference type="SAM" id="MobiDB-lite"/>
    </source>
</evidence>
<comment type="caution">
    <text evidence="3">The sequence shown here is derived from an EMBL/GenBank/DDBJ whole genome shotgun (WGS) entry which is preliminary data.</text>
</comment>
<dbReference type="Pfam" id="PF04539">
    <property type="entry name" value="Sigma70_r3"/>
    <property type="match status" value="1"/>
</dbReference>
<dbReference type="AlphaFoldDB" id="A0AA37DGZ3"/>
<accession>A0AA37DGZ3</accession>
<proteinExistence type="predicted"/>
<protein>
    <recommendedName>
        <fullName evidence="2">RNA polymerase sigma-70 region 3 domain-containing protein</fullName>
    </recommendedName>
</protein>
<feature type="domain" description="RNA polymerase sigma-70 region 3" evidence="2">
    <location>
        <begin position="146"/>
        <end position="189"/>
    </location>
</feature>
<dbReference type="InterPro" id="IPR036388">
    <property type="entry name" value="WH-like_DNA-bd_sf"/>
</dbReference>
<dbReference type="GO" id="GO:0006352">
    <property type="term" value="P:DNA-templated transcription initiation"/>
    <property type="evidence" value="ECO:0007669"/>
    <property type="project" value="InterPro"/>
</dbReference>
<dbReference type="SUPFAM" id="SSF88659">
    <property type="entry name" value="Sigma3 and sigma4 domains of RNA polymerase sigma factors"/>
    <property type="match status" value="1"/>
</dbReference>
<reference evidence="3 4" key="1">
    <citation type="submission" date="2011-10" db="EMBL/GenBank/DDBJ databases">
        <title>The Genome Sequence of Lachnospiraceae bacterium ACC2.</title>
        <authorList>
            <consortium name="The Broad Institute Genome Sequencing Platform"/>
            <person name="Earl A."/>
            <person name="Ward D."/>
            <person name="Feldgarden M."/>
            <person name="Gevers D."/>
            <person name="Sizova M."/>
            <person name="Hazen A."/>
            <person name="Epstein S."/>
            <person name="Young S.K."/>
            <person name="Zeng Q."/>
            <person name="Gargeya S."/>
            <person name="Fitzgerald M."/>
            <person name="Haas B."/>
            <person name="Abouelleil A."/>
            <person name="Alvarado L."/>
            <person name="Arachchi H.M."/>
            <person name="Berlin A."/>
            <person name="Brown A."/>
            <person name="Chapman S.B."/>
            <person name="Chen Z."/>
            <person name="Dunbar C."/>
            <person name="Freedman E."/>
            <person name="Gearin G."/>
            <person name="Goldberg J."/>
            <person name="Griggs A."/>
            <person name="Gujja S."/>
            <person name="Heiman D."/>
            <person name="Howarth C."/>
            <person name="Larson L."/>
            <person name="Lui A."/>
            <person name="MacDonald P.J.P."/>
            <person name="Montmayeur A."/>
            <person name="Murphy C."/>
            <person name="Neiman D."/>
            <person name="Pearson M."/>
            <person name="Priest M."/>
            <person name="Roberts A."/>
            <person name="Saif S."/>
            <person name="Shea T."/>
            <person name="Shenoy N."/>
            <person name="Sisk P."/>
            <person name="Stolte C."/>
            <person name="Sykes S."/>
            <person name="Wortman J."/>
            <person name="Nusbaum C."/>
            <person name="Birren B."/>
        </authorList>
    </citation>
    <scope>NUCLEOTIDE SEQUENCE [LARGE SCALE GENOMIC DNA]</scope>
    <source>
        <strain evidence="3 4">ACC2</strain>
    </source>
</reference>
<dbReference type="Gene3D" id="1.10.10.10">
    <property type="entry name" value="Winged helix-like DNA-binding domain superfamily/Winged helix DNA-binding domain"/>
    <property type="match status" value="1"/>
</dbReference>
<dbReference type="InterPro" id="IPR013324">
    <property type="entry name" value="RNA_pol_sigma_r3/r4-like"/>
</dbReference>
<dbReference type="GO" id="GO:0003700">
    <property type="term" value="F:DNA-binding transcription factor activity"/>
    <property type="evidence" value="ECO:0007669"/>
    <property type="project" value="InterPro"/>
</dbReference>
<gene>
    <name evidence="3" type="ORF">HMPREF9623_00550</name>
</gene>
<organism evidence="3 4">
    <name type="scientific">Stomatobaculum longum</name>
    <dbReference type="NCBI Taxonomy" id="796942"/>
    <lineage>
        <taxon>Bacteria</taxon>
        <taxon>Bacillati</taxon>
        <taxon>Bacillota</taxon>
        <taxon>Clostridia</taxon>
        <taxon>Lachnospirales</taxon>
        <taxon>Lachnospiraceae</taxon>
        <taxon>Stomatobaculum</taxon>
    </lineage>
</organism>
<name>A0AA37DGZ3_9FIRM</name>